<proteinExistence type="predicted"/>
<dbReference type="EC" id="2.4.1.-" evidence="5"/>
<dbReference type="PANTHER" id="PTHR45947">
    <property type="entry name" value="SULFOQUINOVOSYL TRANSFERASE SQD2"/>
    <property type="match status" value="1"/>
</dbReference>
<dbReference type="InterPro" id="IPR028098">
    <property type="entry name" value="Glyco_trans_4-like_N"/>
</dbReference>
<name>A0A239WD30_9ACTN</name>
<evidence type="ECO:0000259" key="4">
    <source>
        <dbReference type="Pfam" id="PF13439"/>
    </source>
</evidence>
<dbReference type="Pfam" id="PF00534">
    <property type="entry name" value="Glycos_transf_1"/>
    <property type="match status" value="1"/>
</dbReference>
<dbReference type="KEGG" id="cgrn:4412665_00631"/>
<dbReference type="Gene3D" id="3.40.50.2000">
    <property type="entry name" value="Glycogen Phosphorylase B"/>
    <property type="match status" value="2"/>
</dbReference>
<keyword evidence="2 5" id="KW-0808">Transferase</keyword>
<dbReference type="InterPro" id="IPR050194">
    <property type="entry name" value="Glycosyltransferase_grp1"/>
</dbReference>
<gene>
    <name evidence="5" type="primary">mgtA_1</name>
    <name evidence="5" type="ORF">SAMEA4412665_00631</name>
</gene>
<dbReference type="Proteomes" id="UP000215332">
    <property type="component" value="Chromosome 1"/>
</dbReference>
<reference evidence="5 6" key="1">
    <citation type="submission" date="2017-06" db="EMBL/GenBank/DDBJ databases">
        <authorList>
            <consortium name="Pathogen Informatics"/>
        </authorList>
    </citation>
    <scope>NUCLEOTIDE SEQUENCE [LARGE SCALE GENOMIC DNA]</scope>
    <source>
        <strain evidence="5 6">NCTC11865</strain>
    </source>
</reference>
<dbReference type="AlphaFoldDB" id="A0A239WD30"/>
<evidence type="ECO:0000313" key="6">
    <source>
        <dbReference type="Proteomes" id="UP000215332"/>
    </source>
</evidence>
<dbReference type="GO" id="GO:1901137">
    <property type="term" value="P:carbohydrate derivative biosynthetic process"/>
    <property type="evidence" value="ECO:0007669"/>
    <property type="project" value="UniProtKB-ARBA"/>
</dbReference>
<sequence length="393" mass="44067">MRVVFVVDTVQPTNGVATSAQRAAATLRGRGHEVVVVATDGSVRRPHRGWIDAAAPSEVDRYVAQPWHIPVVSLFAQAQRFTFATPSRELLERAYRGADVVHIWLATPMGRMALQVAQKMGIPVSAGFHVQPENITYNIGLGRFRSTTSAVYTALREYFYEEIGHIHCPSQFIADQLVDHGYRAWTHVISNGVTDVFTPGEPRPVWTLDSDRPLRIMSVGRLSPEKRHELLIDAVKHSRYRDRIDLQIAGKGPRRTILQAHGVGLAHPLRLTYHSQERLGDELRAADLYVHPADAEIEAVACLEAVACGLVPVIARSPRSAASQFALDPRSLFPTSDRDALTRRLDWWIEHPQERARMGARYAESARQYSIHRSGQLLEQMFQQTITDAGTRR</sequence>
<organism evidence="5 6">
    <name type="scientific">Cutibacterium granulosum</name>
    <dbReference type="NCBI Taxonomy" id="33011"/>
    <lineage>
        <taxon>Bacteria</taxon>
        <taxon>Bacillati</taxon>
        <taxon>Actinomycetota</taxon>
        <taxon>Actinomycetes</taxon>
        <taxon>Propionibacteriales</taxon>
        <taxon>Propionibacteriaceae</taxon>
        <taxon>Cutibacterium</taxon>
    </lineage>
</organism>
<dbReference type="PANTHER" id="PTHR45947:SF3">
    <property type="entry name" value="SULFOQUINOVOSYL TRANSFERASE SQD2"/>
    <property type="match status" value="1"/>
</dbReference>
<dbReference type="GO" id="GO:0016757">
    <property type="term" value="F:glycosyltransferase activity"/>
    <property type="evidence" value="ECO:0007669"/>
    <property type="project" value="UniProtKB-KW"/>
</dbReference>
<dbReference type="Pfam" id="PF13439">
    <property type="entry name" value="Glyco_transf_4"/>
    <property type="match status" value="1"/>
</dbReference>
<accession>A0A239WD30</accession>
<dbReference type="InterPro" id="IPR001296">
    <property type="entry name" value="Glyco_trans_1"/>
</dbReference>
<evidence type="ECO:0000256" key="2">
    <source>
        <dbReference type="ARBA" id="ARBA00022679"/>
    </source>
</evidence>
<dbReference type="SUPFAM" id="SSF53756">
    <property type="entry name" value="UDP-Glycosyltransferase/glycogen phosphorylase"/>
    <property type="match status" value="1"/>
</dbReference>
<feature type="domain" description="Glycosyltransferase subfamily 4-like N-terminal" evidence="4">
    <location>
        <begin position="14"/>
        <end position="193"/>
    </location>
</feature>
<keyword evidence="1 5" id="KW-0328">Glycosyltransferase</keyword>
<evidence type="ECO:0000256" key="1">
    <source>
        <dbReference type="ARBA" id="ARBA00022676"/>
    </source>
</evidence>
<protein>
    <submittedName>
        <fullName evidence="5">GDP-mannose-dependent alpha-mannosyltransferase</fullName>
        <ecNumber evidence="5">2.4.1.-</ecNumber>
    </submittedName>
</protein>
<dbReference type="RefSeq" id="WP_021106199.1">
    <property type="nucleotide sequence ID" value="NZ_LT906441.1"/>
</dbReference>
<dbReference type="eggNOG" id="COG0438">
    <property type="taxonomic scope" value="Bacteria"/>
</dbReference>
<evidence type="ECO:0000313" key="5">
    <source>
        <dbReference type="EMBL" id="SNV31554.1"/>
    </source>
</evidence>
<dbReference type="EMBL" id="LT906441">
    <property type="protein sequence ID" value="SNV31554.1"/>
    <property type="molecule type" value="Genomic_DNA"/>
</dbReference>
<evidence type="ECO:0000259" key="3">
    <source>
        <dbReference type="Pfam" id="PF00534"/>
    </source>
</evidence>
<feature type="domain" description="Glycosyl transferase family 1" evidence="3">
    <location>
        <begin position="212"/>
        <end position="360"/>
    </location>
</feature>